<dbReference type="Gene3D" id="1.10.10.10">
    <property type="entry name" value="Winged helix-like DNA-binding domain superfamily/Winged helix DNA-binding domain"/>
    <property type="match status" value="1"/>
</dbReference>
<evidence type="ECO:0000259" key="4">
    <source>
        <dbReference type="PROSITE" id="PS51077"/>
    </source>
</evidence>
<dbReference type="SMART" id="SM00346">
    <property type="entry name" value="HTH_ICLR"/>
    <property type="match status" value="1"/>
</dbReference>
<dbReference type="PANTHER" id="PTHR30136:SF24">
    <property type="entry name" value="HTH-TYPE TRANSCRIPTIONAL REPRESSOR ALLR"/>
    <property type="match status" value="1"/>
</dbReference>
<dbReference type="GO" id="GO:0045892">
    <property type="term" value="P:negative regulation of DNA-templated transcription"/>
    <property type="evidence" value="ECO:0007669"/>
    <property type="project" value="TreeGrafter"/>
</dbReference>
<dbReference type="Pfam" id="PF09339">
    <property type="entry name" value="HTH_IclR"/>
    <property type="match status" value="1"/>
</dbReference>
<keyword evidence="3" id="KW-0804">Transcription</keyword>
<evidence type="ECO:0000256" key="2">
    <source>
        <dbReference type="ARBA" id="ARBA00023125"/>
    </source>
</evidence>
<dbReference type="Proteomes" id="UP000260943">
    <property type="component" value="Unassembled WGS sequence"/>
</dbReference>
<sequence length="287" mass="31709">MTYCVFGLARIGRDRPVEPRWSAAESRWSGGNGMGNDGQSGRHRSTMRVLAILDTLARSGEGMTMADICRELEAPKSSLFPILHTMAEEGYLACSEADGRYRIGFRTYLAGKAYNREKDALGILTEQLQRIVDDCGETSQLGILSHGSVLYIAKVDSPQPIRLVSDIGRALPAHCTAIGKVLLSDMSREQIAELIGETYEAHTPRTLTTLDDLYDELEQVRREGIAHDYGEITDAIECLAAPVRIDGKVRYGLGISVPSYRLTPEKRLELTELLRSSGDYLEVVLSQ</sequence>
<dbReference type="SUPFAM" id="SSF55781">
    <property type="entry name" value="GAF domain-like"/>
    <property type="match status" value="1"/>
</dbReference>
<dbReference type="AlphaFoldDB" id="A0A3E4QND5"/>
<evidence type="ECO:0000256" key="1">
    <source>
        <dbReference type="ARBA" id="ARBA00023015"/>
    </source>
</evidence>
<organism evidence="6 7">
    <name type="scientific">Collinsella tanakaei</name>
    <dbReference type="NCBI Taxonomy" id="626935"/>
    <lineage>
        <taxon>Bacteria</taxon>
        <taxon>Bacillati</taxon>
        <taxon>Actinomycetota</taxon>
        <taxon>Coriobacteriia</taxon>
        <taxon>Coriobacteriales</taxon>
        <taxon>Coriobacteriaceae</taxon>
        <taxon>Collinsella</taxon>
    </lineage>
</organism>
<dbReference type="PANTHER" id="PTHR30136">
    <property type="entry name" value="HELIX-TURN-HELIX TRANSCRIPTIONAL REGULATOR, ICLR FAMILY"/>
    <property type="match status" value="1"/>
</dbReference>
<dbReference type="PROSITE" id="PS51078">
    <property type="entry name" value="ICLR_ED"/>
    <property type="match status" value="1"/>
</dbReference>
<dbReference type="InterPro" id="IPR014757">
    <property type="entry name" value="Tscrpt_reg_IclR_C"/>
</dbReference>
<feature type="domain" description="HTH iclR-type" evidence="4">
    <location>
        <begin position="43"/>
        <end position="105"/>
    </location>
</feature>
<reference evidence="6 7" key="1">
    <citation type="submission" date="2018-08" db="EMBL/GenBank/DDBJ databases">
        <title>A genome reference for cultivated species of the human gut microbiota.</title>
        <authorList>
            <person name="Zou Y."/>
            <person name="Xue W."/>
            <person name="Luo G."/>
        </authorList>
    </citation>
    <scope>NUCLEOTIDE SEQUENCE [LARGE SCALE GENOMIC DNA]</scope>
    <source>
        <strain evidence="6 7">TF08-14</strain>
    </source>
</reference>
<dbReference type="GO" id="GO:0003677">
    <property type="term" value="F:DNA binding"/>
    <property type="evidence" value="ECO:0007669"/>
    <property type="project" value="UniProtKB-KW"/>
</dbReference>
<comment type="caution">
    <text evidence="6">The sequence shown here is derived from an EMBL/GenBank/DDBJ whole genome shotgun (WGS) entry which is preliminary data.</text>
</comment>
<dbReference type="InterPro" id="IPR029016">
    <property type="entry name" value="GAF-like_dom_sf"/>
</dbReference>
<evidence type="ECO:0000256" key="3">
    <source>
        <dbReference type="ARBA" id="ARBA00023163"/>
    </source>
</evidence>
<accession>A0A3E4QND5</accession>
<dbReference type="InterPro" id="IPR036390">
    <property type="entry name" value="WH_DNA-bd_sf"/>
</dbReference>
<keyword evidence="2" id="KW-0238">DNA-binding</keyword>
<dbReference type="SUPFAM" id="SSF46785">
    <property type="entry name" value="Winged helix' DNA-binding domain"/>
    <property type="match status" value="1"/>
</dbReference>
<keyword evidence="1" id="KW-0805">Transcription regulation</keyword>
<dbReference type="Pfam" id="PF01614">
    <property type="entry name" value="IclR_C"/>
    <property type="match status" value="1"/>
</dbReference>
<dbReference type="Gene3D" id="3.30.450.40">
    <property type="match status" value="1"/>
</dbReference>
<dbReference type="PROSITE" id="PS51077">
    <property type="entry name" value="HTH_ICLR"/>
    <property type="match status" value="1"/>
</dbReference>
<gene>
    <name evidence="6" type="ORF">DXC81_11335</name>
</gene>
<dbReference type="InterPro" id="IPR005471">
    <property type="entry name" value="Tscrpt_reg_IclR_N"/>
</dbReference>
<dbReference type="InterPro" id="IPR050707">
    <property type="entry name" value="HTH_MetabolicPath_Reg"/>
</dbReference>
<evidence type="ECO:0000313" key="6">
    <source>
        <dbReference type="EMBL" id="RGL06873.1"/>
    </source>
</evidence>
<protein>
    <submittedName>
        <fullName evidence="6">IclR family transcriptional regulator</fullName>
    </submittedName>
</protein>
<feature type="domain" description="IclR-ED" evidence="5">
    <location>
        <begin position="106"/>
        <end position="287"/>
    </location>
</feature>
<dbReference type="InterPro" id="IPR036388">
    <property type="entry name" value="WH-like_DNA-bd_sf"/>
</dbReference>
<dbReference type="EMBL" id="QSRJ01000026">
    <property type="protein sequence ID" value="RGL06873.1"/>
    <property type="molecule type" value="Genomic_DNA"/>
</dbReference>
<name>A0A3E4QND5_9ACTN</name>
<evidence type="ECO:0000259" key="5">
    <source>
        <dbReference type="PROSITE" id="PS51078"/>
    </source>
</evidence>
<evidence type="ECO:0000313" key="7">
    <source>
        <dbReference type="Proteomes" id="UP000260943"/>
    </source>
</evidence>
<proteinExistence type="predicted"/>
<dbReference type="GO" id="GO:0003700">
    <property type="term" value="F:DNA-binding transcription factor activity"/>
    <property type="evidence" value="ECO:0007669"/>
    <property type="project" value="TreeGrafter"/>
</dbReference>